<evidence type="ECO:0000313" key="3">
    <source>
        <dbReference type="Proteomes" id="UP000693946"/>
    </source>
</evidence>
<evidence type="ECO:0000256" key="1">
    <source>
        <dbReference type="SAM" id="MobiDB-lite"/>
    </source>
</evidence>
<sequence>MSQLFRVGLKTGKQLISGKDGDADEWEVEHSFPGSHRMGTAGGHPLPRTGVTPLSSPPLYTQLLPPPYVPACQPCSYNCWGCVFSLLPRALSGSSTQRGLLK</sequence>
<reference evidence="2 3" key="1">
    <citation type="journal article" date="2021" name="Sci. Rep.">
        <title>Chromosome anchoring in Senegalese sole (Solea senegalensis) reveals sex-associated markers and genome rearrangements in flatfish.</title>
        <authorList>
            <person name="Guerrero-Cozar I."/>
            <person name="Gomez-Garrido J."/>
            <person name="Berbel C."/>
            <person name="Martinez-Blanch J.F."/>
            <person name="Alioto T."/>
            <person name="Claros M.G."/>
            <person name="Gagnaire P.A."/>
            <person name="Manchado M."/>
        </authorList>
    </citation>
    <scope>NUCLEOTIDE SEQUENCE [LARGE SCALE GENOMIC DNA]</scope>
    <source>
        <strain evidence="2">Sse05_10M</strain>
    </source>
</reference>
<proteinExistence type="predicted"/>
<dbReference type="Proteomes" id="UP000693946">
    <property type="component" value="Linkage Group LG7"/>
</dbReference>
<protein>
    <submittedName>
        <fullName evidence="2">Uncharacterized protein</fullName>
    </submittedName>
</protein>
<gene>
    <name evidence="2" type="ORF">JOB18_024245</name>
</gene>
<dbReference type="EMBL" id="JAGKHQ010000019">
    <property type="protein sequence ID" value="KAG7482563.1"/>
    <property type="molecule type" value="Genomic_DNA"/>
</dbReference>
<organism evidence="2 3">
    <name type="scientific">Solea senegalensis</name>
    <name type="common">Senegalese sole</name>
    <dbReference type="NCBI Taxonomy" id="28829"/>
    <lineage>
        <taxon>Eukaryota</taxon>
        <taxon>Metazoa</taxon>
        <taxon>Chordata</taxon>
        <taxon>Craniata</taxon>
        <taxon>Vertebrata</taxon>
        <taxon>Euteleostomi</taxon>
        <taxon>Actinopterygii</taxon>
        <taxon>Neopterygii</taxon>
        <taxon>Teleostei</taxon>
        <taxon>Neoteleostei</taxon>
        <taxon>Acanthomorphata</taxon>
        <taxon>Carangaria</taxon>
        <taxon>Pleuronectiformes</taxon>
        <taxon>Pleuronectoidei</taxon>
        <taxon>Soleidae</taxon>
        <taxon>Solea</taxon>
    </lineage>
</organism>
<comment type="caution">
    <text evidence="2">The sequence shown here is derived from an EMBL/GenBank/DDBJ whole genome shotgun (WGS) entry which is preliminary data.</text>
</comment>
<evidence type="ECO:0000313" key="2">
    <source>
        <dbReference type="EMBL" id="KAG7482563.1"/>
    </source>
</evidence>
<accession>A0AAV6Q3W3</accession>
<name>A0AAV6Q3W3_SOLSE</name>
<feature type="region of interest" description="Disordered" evidence="1">
    <location>
        <begin position="32"/>
        <end position="52"/>
    </location>
</feature>
<keyword evidence="3" id="KW-1185">Reference proteome</keyword>
<dbReference type="AlphaFoldDB" id="A0AAV6Q3W3"/>